<sequence>MKRIRIFISSVQSEFAEERAMLCHYIRTDVLLGKFFEPFIFEEVPANEYPTNHVYLKEVELCDIYLGLYGNLYGYEDKEGVSPTEREYDLATSLHKSRLIYIKSIGEEKRHPKETALIRKVEQDIVRKTFVDIDGLRTSVYASLIRYLEEKEYIRWRPFDASCDNGATLKDLDEDKMRNFIHMARSKRNFPLPVETSPEVLLTHLDLIDENGRLANAAILLFGKKPQKYFITSEVKCVQFYGDVVEKPMPAYQIYRGDVFELVDQATSFVMSRIDNWVGTRAVGEKADIPTRPELPIDAVKEAIVNAVCHRDYTSNASVQIMLFRNRLEVWNPGTLPYGLTVHKLHGPHKSLPANPLLADPMYWNGYIEKVGTGTEDIINKCREYGLKSPEFYQEEDFRVVIWRVIGGRDVPKVIQSDPNNDPKVIQDDPNNEARLLELITENPSVSRAELAKRLDLSERQIRKIIDQLRNNGKLKREGGKIGKWIIIEE</sequence>
<gene>
    <name evidence="3" type="ORF">M076_3612</name>
</gene>
<evidence type="ECO:0000259" key="1">
    <source>
        <dbReference type="Pfam" id="PF08280"/>
    </source>
</evidence>
<dbReference type="InterPro" id="IPR025139">
    <property type="entry name" value="DUF4062"/>
</dbReference>
<protein>
    <submittedName>
        <fullName evidence="3">M trans-acting positive regulator (MGA) HTH domain protein</fullName>
    </submittedName>
</protein>
<dbReference type="Pfam" id="PF08280">
    <property type="entry name" value="HTH_Mga"/>
    <property type="match status" value="1"/>
</dbReference>
<comment type="caution">
    <text evidence="3">The sequence shown here is derived from an EMBL/GenBank/DDBJ whole genome shotgun (WGS) entry which is preliminary data.</text>
</comment>
<dbReference type="Gene3D" id="1.10.10.10">
    <property type="entry name" value="Winged helix-like DNA-binding domain superfamily/Winged helix DNA-binding domain"/>
    <property type="match status" value="1"/>
</dbReference>
<name>A0A015ZFX0_BACFG</name>
<dbReference type="PANTHER" id="PTHR30595:SF6">
    <property type="entry name" value="SCHLAFEN ALBA-2 DOMAIN-CONTAINING PROTEIN"/>
    <property type="match status" value="1"/>
</dbReference>
<dbReference type="RefSeq" id="WP_032571186.1">
    <property type="nucleotide sequence ID" value="NZ_JGDM01000081.1"/>
</dbReference>
<accession>A0A015ZFX0</accession>
<dbReference type="Proteomes" id="UP000022272">
    <property type="component" value="Unassembled WGS sequence"/>
</dbReference>
<feature type="domain" description="DUF4062" evidence="2">
    <location>
        <begin position="5"/>
        <end position="91"/>
    </location>
</feature>
<dbReference type="Pfam" id="PF13749">
    <property type="entry name" value="HATPase_c_4"/>
    <property type="match status" value="1"/>
</dbReference>
<dbReference type="Gene3D" id="3.30.565.60">
    <property type="match status" value="1"/>
</dbReference>
<reference evidence="3 4" key="1">
    <citation type="submission" date="2014-02" db="EMBL/GenBank/DDBJ databases">
        <authorList>
            <person name="Sears C."/>
            <person name="Carroll K."/>
            <person name="Sack B.R."/>
            <person name="Qadri F."/>
            <person name="Myers L.L."/>
            <person name="Chung G.-T."/>
            <person name="Escheverria P."/>
            <person name="Fraser C.M."/>
            <person name="Sadzewicz L."/>
            <person name="Shefchek K.A."/>
            <person name="Tallon L."/>
            <person name="Das S.P."/>
            <person name="Daugherty S."/>
            <person name="Mongodin E.F."/>
        </authorList>
    </citation>
    <scope>NUCLEOTIDE SEQUENCE [LARGE SCALE GENOMIC DNA]</scope>
    <source>
        <strain evidence="3 4">2-F-2 #4</strain>
    </source>
</reference>
<dbReference type="SUPFAM" id="SSF46785">
    <property type="entry name" value="Winged helix' DNA-binding domain"/>
    <property type="match status" value="1"/>
</dbReference>
<proteinExistence type="predicted"/>
<feature type="domain" description="M protein trans-acting positive regulator (MGA) HTH" evidence="1">
    <location>
        <begin position="432"/>
        <end position="470"/>
    </location>
</feature>
<dbReference type="InterPro" id="IPR036390">
    <property type="entry name" value="WH_DNA-bd_sf"/>
</dbReference>
<evidence type="ECO:0000313" key="3">
    <source>
        <dbReference type="EMBL" id="EXZ43232.1"/>
    </source>
</evidence>
<dbReference type="InterPro" id="IPR038475">
    <property type="entry name" value="RecG_C_sf"/>
</dbReference>
<evidence type="ECO:0000259" key="2">
    <source>
        <dbReference type="Pfam" id="PF13271"/>
    </source>
</evidence>
<dbReference type="Pfam" id="PF13271">
    <property type="entry name" value="DUF4062"/>
    <property type="match status" value="1"/>
</dbReference>
<evidence type="ECO:0000313" key="4">
    <source>
        <dbReference type="Proteomes" id="UP000022272"/>
    </source>
</evidence>
<dbReference type="InterPro" id="IPR013199">
    <property type="entry name" value="HTH_Mga_DNA-bd_dom"/>
</dbReference>
<dbReference type="PATRIC" id="fig|1339280.3.peg.3457"/>
<dbReference type="AlphaFoldDB" id="A0A015ZFX0"/>
<dbReference type="InterPro" id="IPR036388">
    <property type="entry name" value="WH-like_DNA-bd_sf"/>
</dbReference>
<dbReference type="EMBL" id="JGDM01000081">
    <property type="protein sequence ID" value="EXZ43232.1"/>
    <property type="molecule type" value="Genomic_DNA"/>
</dbReference>
<dbReference type="PANTHER" id="PTHR30595">
    <property type="entry name" value="GLPR-RELATED TRANSCRIPTIONAL REPRESSOR"/>
    <property type="match status" value="1"/>
</dbReference>
<organism evidence="3 4">
    <name type="scientific">Bacteroides fragilis str. 2-F-2 #4</name>
    <dbReference type="NCBI Taxonomy" id="1339280"/>
    <lineage>
        <taxon>Bacteria</taxon>
        <taxon>Pseudomonadati</taxon>
        <taxon>Bacteroidota</taxon>
        <taxon>Bacteroidia</taxon>
        <taxon>Bacteroidales</taxon>
        <taxon>Bacteroidaceae</taxon>
        <taxon>Bacteroides</taxon>
    </lineage>
</organism>